<name>A0A6J7X1H1_9CAUD</name>
<accession>A0A6J7X1H1</accession>
<protein>
    <submittedName>
        <fullName evidence="1">Uncharacterized protein</fullName>
    </submittedName>
</protein>
<reference evidence="1" key="1">
    <citation type="submission" date="2020-05" db="EMBL/GenBank/DDBJ databases">
        <authorList>
            <person name="Chiriac C."/>
            <person name="Salcher M."/>
            <person name="Ghai R."/>
            <person name="Kavagutti S V."/>
        </authorList>
    </citation>
    <scope>NUCLEOTIDE SEQUENCE</scope>
</reference>
<organism evidence="1">
    <name type="scientific">uncultured Caudovirales phage</name>
    <dbReference type="NCBI Taxonomy" id="2100421"/>
    <lineage>
        <taxon>Viruses</taxon>
        <taxon>Duplodnaviria</taxon>
        <taxon>Heunggongvirae</taxon>
        <taxon>Uroviricota</taxon>
        <taxon>Caudoviricetes</taxon>
        <taxon>Peduoviridae</taxon>
        <taxon>Maltschvirus</taxon>
        <taxon>Maltschvirus maltsch</taxon>
    </lineage>
</organism>
<gene>
    <name evidence="1" type="ORF">UFOVP369_43</name>
</gene>
<sequence length="121" mass="13580">MDPITILAALGPLAVDLGKSLINRFIAPDQFKPATIEQYTEMKSIDLEFFRVMNEVGAGNPSYPWVEAIVRLMRPIIGLLVLSTWVYTICSGQPSEEVNNFASAVGFYLFGERSLFYIKKK</sequence>
<proteinExistence type="predicted"/>
<dbReference type="EMBL" id="LR798315">
    <property type="protein sequence ID" value="CAB5222948.1"/>
    <property type="molecule type" value="Genomic_DNA"/>
</dbReference>
<evidence type="ECO:0000313" key="1">
    <source>
        <dbReference type="EMBL" id="CAB5222948.1"/>
    </source>
</evidence>